<dbReference type="RefSeq" id="WP_244407067.1">
    <property type="nucleotide sequence ID" value="NZ_AP025637.1"/>
</dbReference>
<dbReference type="Gene3D" id="3.30.70.270">
    <property type="match status" value="1"/>
</dbReference>
<dbReference type="SMART" id="SM00052">
    <property type="entry name" value="EAL"/>
    <property type="match status" value="1"/>
</dbReference>
<feature type="domain" description="GGDEF" evidence="2">
    <location>
        <begin position="47"/>
        <end position="180"/>
    </location>
</feature>
<dbReference type="SUPFAM" id="SSF141868">
    <property type="entry name" value="EAL domain-like"/>
    <property type="match status" value="1"/>
</dbReference>
<accession>A0ABN6P2Q5</accession>
<dbReference type="InterPro" id="IPR043128">
    <property type="entry name" value="Rev_trsase/Diguanyl_cyclase"/>
</dbReference>
<dbReference type="CDD" id="cd01949">
    <property type="entry name" value="GGDEF"/>
    <property type="match status" value="1"/>
</dbReference>
<dbReference type="NCBIfam" id="TIGR00254">
    <property type="entry name" value="GGDEF"/>
    <property type="match status" value="1"/>
</dbReference>
<dbReference type="SMART" id="SM00267">
    <property type="entry name" value="GGDEF"/>
    <property type="match status" value="1"/>
</dbReference>
<dbReference type="PROSITE" id="PS50887">
    <property type="entry name" value="GGDEF"/>
    <property type="match status" value="1"/>
</dbReference>
<gene>
    <name evidence="3" type="ORF">Rmf_28130</name>
</gene>
<dbReference type="EMBL" id="AP025637">
    <property type="protein sequence ID" value="BDG72884.1"/>
    <property type="molecule type" value="Genomic_DNA"/>
</dbReference>
<evidence type="ECO:0000259" key="1">
    <source>
        <dbReference type="PROSITE" id="PS50883"/>
    </source>
</evidence>
<dbReference type="Pfam" id="PF00990">
    <property type="entry name" value="GGDEF"/>
    <property type="match status" value="1"/>
</dbReference>
<dbReference type="InterPro" id="IPR052155">
    <property type="entry name" value="Biofilm_reg_signaling"/>
</dbReference>
<dbReference type="PANTHER" id="PTHR44757:SF2">
    <property type="entry name" value="BIOFILM ARCHITECTURE MAINTENANCE PROTEIN MBAA"/>
    <property type="match status" value="1"/>
</dbReference>
<dbReference type="InterPro" id="IPR000160">
    <property type="entry name" value="GGDEF_dom"/>
</dbReference>
<dbReference type="PROSITE" id="PS50883">
    <property type="entry name" value="EAL"/>
    <property type="match status" value="1"/>
</dbReference>
<organism evidence="3 4">
    <name type="scientific">Roseomonas fluvialis</name>
    <dbReference type="NCBI Taxonomy" id="1750527"/>
    <lineage>
        <taxon>Bacteria</taxon>
        <taxon>Pseudomonadati</taxon>
        <taxon>Pseudomonadota</taxon>
        <taxon>Alphaproteobacteria</taxon>
        <taxon>Acetobacterales</taxon>
        <taxon>Roseomonadaceae</taxon>
        <taxon>Roseomonas</taxon>
    </lineage>
</organism>
<dbReference type="Proteomes" id="UP000831327">
    <property type="component" value="Chromosome"/>
</dbReference>
<keyword evidence="4" id="KW-1185">Reference proteome</keyword>
<sequence>MTHAAPLPNALGIEAAGPTDGLTGLLRREGFLASLEAHLHDAAQDGTPFAVLALDLDRFKAVNDTLGHHYGDALLRGVGRRIRACIRGTDIAGRIGGDEFALLLPDTPQPDAAAALGERLTDMLARPFLLDGQSAVIGCSVGVAHYPADGTDAASLLRAADLALYQAKAEGRGTVRRFVPALRSRADARRVLEGELRAAIGLGQLELHYQPQVAVATGALTGFEALLRWNHPSRGLVPPGDFVALAEEIGLIVPIGEWVLRTACREATTWPADLHVAVNVAAPQFARGDIVGVVRSALAESGLAAHRLEIEVTETSLLHDVTRAIATCQRLRAMGVRISLDDFGTGYSSLTQLRDFPLDRVKIDRSFIAGIGERADSAAIVQAVVALGASLGLRTTAEGVETEEQMQRLVLHGCADAQGFLIARPVAAGAIPETIERLREAAARLHLQETRP</sequence>
<feature type="domain" description="EAL" evidence="1">
    <location>
        <begin position="189"/>
        <end position="439"/>
    </location>
</feature>
<dbReference type="InterPro" id="IPR001633">
    <property type="entry name" value="EAL_dom"/>
</dbReference>
<proteinExistence type="predicted"/>
<evidence type="ECO:0000313" key="3">
    <source>
        <dbReference type="EMBL" id="BDG72884.1"/>
    </source>
</evidence>
<dbReference type="InterPro" id="IPR035919">
    <property type="entry name" value="EAL_sf"/>
</dbReference>
<evidence type="ECO:0000313" key="4">
    <source>
        <dbReference type="Proteomes" id="UP000831327"/>
    </source>
</evidence>
<dbReference type="PANTHER" id="PTHR44757">
    <property type="entry name" value="DIGUANYLATE CYCLASE DGCP"/>
    <property type="match status" value="1"/>
</dbReference>
<evidence type="ECO:0000259" key="2">
    <source>
        <dbReference type="PROSITE" id="PS50887"/>
    </source>
</evidence>
<dbReference type="Pfam" id="PF00563">
    <property type="entry name" value="EAL"/>
    <property type="match status" value="1"/>
</dbReference>
<name>A0ABN6P2Q5_9PROT</name>
<reference evidence="3 4" key="1">
    <citation type="journal article" date="2016" name="Microbes Environ.">
        <title>Phylogenetically diverse aerobic anoxygenic phototrophic bacteria isolated from epilithic biofilms in Tama river, Japan.</title>
        <authorList>
            <person name="Hirose S."/>
            <person name="Matsuura K."/>
            <person name="Haruta S."/>
        </authorList>
    </citation>
    <scope>NUCLEOTIDE SEQUENCE [LARGE SCALE GENOMIC DNA]</scope>
    <source>
        <strain evidence="3 4">S08</strain>
    </source>
</reference>
<protein>
    <submittedName>
        <fullName evidence="3">Uncharacterized protein</fullName>
    </submittedName>
</protein>
<dbReference type="Gene3D" id="3.20.20.450">
    <property type="entry name" value="EAL domain"/>
    <property type="match status" value="1"/>
</dbReference>
<dbReference type="SUPFAM" id="SSF55073">
    <property type="entry name" value="Nucleotide cyclase"/>
    <property type="match status" value="1"/>
</dbReference>
<dbReference type="InterPro" id="IPR029787">
    <property type="entry name" value="Nucleotide_cyclase"/>
</dbReference>
<dbReference type="CDD" id="cd01948">
    <property type="entry name" value="EAL"/>
    <property type="match status" value="1"/>
</dbReference>